<evidence type="ECO:0000313" key="1">
    <source>
        <dbReference type="EMBL" id="MPN14516.1"/>
    </source>
</evidence>
<dbReference type="AlphaFoldDB" id="A0A645FLG4"/>
<proteinExistence type="predicted"/>
<accession>A0A645FLG4</accession>
<comment type="caution">
    <text evidence="1">The sequence shown here is derived from an EMBL/GenBank/DDBJ whole genome shotgun (WGS) entry which is preliminary data.</text>
</comment>
<gene>
    <name evidence="1" type="ORF">SDC9_161843</name>
</gene>
<reference evidence="1" key="1">
    <citation type="submission" date="2019-08" db="EMBL/GenBank/DDBJ databases">
        <authorList>
            <person name="Kucharzyk K."/>
            <person name="Murdoch R.W."/>
            <person name="Higgins S."/>
            <person name="Loffler F."/>
        </authorList>
    </citation>
    <scope>NUCLEOTIDE SEQUENCE</scope>
</reference>
<name>A0A645FLG4_9ZZZZ</name>
<dbReference type="EMBL" id="VSSQ01061153">
    <property type="protein sequence ID" value="MPN14516.1"/>
    <property type="molecule type" value="Genomic_DNA"/>
</dbReference>
<protein>
    <submittedName>
        <fullName evidence="1">Uncharacterized protein</fullName>
    </submittedName>
</protein>
<sequence>MNYPHPAAYAVKTQGVKRTFLIPGAFGTDIVKKNTPDDLPAEHYGMQFFPGIVSDFLIRRKNLLQAATTVKDTAPNKFTAV</sequence>
<organism evidence="1">
    <name type="scientific">bioreactor metagenome</name>
    <dbReference type="NCBI Taxonomy" id="1076179"/>
    <lineage>
        <taxon>unclassified sequences</taxon>
        <taxon>metagenomes</taxon>
        <taxon>ecological metagenomes</taxon>
    </lineage>
</organism>